<keyword evidence="2" id="KW-0663">Pyridoxal phosphate</keyword>
<dbReference type="PANTHER" id="PTHR46577">
    <property type="entry name" value="HTH-TYPE TRANSCRIPTIONAL REGULATORY PROTEIN GABR"/>
    <property type="match status" value="1"/>
</dbReference>
<dbReference type="PANTHER" id="PTHR46577:SF1">
    <property type="entry name" value="HTH-TYPE TRANSCRIPTIONAL REGULATORY PROTEIN GABR"/>
    <property type="match status" value="1"/>
</dbReference>
<dbReference type="Pfam" id="PF00392">
    <property type="entry name" value="GntR"/>
    <property type="match status" value="1"/>
</dbReference>
<dbReference type="Proteomes" id="UP000011731">
    <property type="component" value="Unassembled WGS sequence"/>
</dbReference>
<reference evidence="7 8" key="1">
    <citation type="journal article" date="2013" name="Genome Announc.">
        <title>Draft Genome Sequence of Rhodococcus ruber Strain BKS 20-38.</title>
        <authorList>
            <person name="Bala M."/>
            <person name="Kumar S."/>
            <person name="Raghava G.P."/>
            <person name="Mayilraj S."/>
        </authorList>
    </citation>
    <scope>NUCLEOTIDE SEQUENCE [LARGE SCALE GENOMIC DNA]</scope>
    <source>
        <strain evidence="7 8">BKS 20-38</strain>
    </source>
</reference>
<dbReference type="InterPro" id="IPR015421">
    <property type="entry name" value="PyrdxlP-dep_Trfase_major"/>
</dbReference>
<organism evidence="7 8">
    <name type="scientific">Rhodococcus ruber BKS 20-38</name>
    <dbReference type="NCBI Taxonomy" id="1278076"/>
    <lineage>
        <taxon>Bacteria</taxon>
        <taxon>Bacillati</taxon>
        <taxon>Actinomycetota</taxon>
        <taxon>Actinomycetes</taxon>
        <taxon>Mycobacteriales</taxon>
        <taxon>Nocardiaceae</taxon>
        <taxon>Rhodococcus</taxon>
    </lineage>
</organism>
<dbReference type="GO" id="GO:0003677">
    <property type="term" value="F:DNA binding"/>
    <property type="evidence" value="ECO:0007669"/>
    <property type="project" value="UniProtKB-KW"/>
</dbReference>
<evidence type="ECO:0000313" key="7">
    <source>
        <dbReference type="EMBL" id="EME55777.1"/>
    </source>
</evidence>
<evidence type="ECO:0000256" key="2">
    <source>
        <dbReference type="ARBA" id="ARBA00022898"/>
    </source>
</evidence>
<evidence type="ECO:0000313" key="8">
    <source>
        <dbReference type="Proteomes" id="UP000011731"/>
    </source>
</evidence>
<keyword evidence="3" id="KW-0805">Transcription regulation</keyword>
<dbReference type="InterPro" id="IPR015422">
    <property type="entry name" value="PyrdxlP-dep_Trfase_small"/>
</dbReference>
<comment type="similarity">
    <text evidence="1">In the C-terminal section; belongs to the class-I pyridoxal-phosphate-dependent aminotransferase family.</text>
</comment>
<evidence type="ECO:0000259" key="6">
    <source>
        <dbReference type="PROSITE" id="PS50949"/>
    </source>
</evidence>
<dbReference type="SUPFAM" id="SSF46785">
    <property type="entry name" value="Winged helix' DNA-binding domain"/>
    <property type="match status" value="1"/>
</dbReference>
<dbReference type="Gene3D" id="1.10.10.10">
    <property type="entry name" value="Winged helix-like DNA-binding domain superfamily/Winged helix DNA-binding domain"/>
    <property type="match status" value="1"/>
</dbReference>
<evidence type="ECO:0000256" key="1">
    <source>
        <dbReference type="ARBA" id="ARBA00005384"/>
    </source>
</evidence>
<dbReference type="CDD" id="cd00609">
    <property type="entry name" value="AAT_like"/>
    <property type="match status" value="1"/>
</dbReference>
<dbReference type="PRINTS" id="PR00035">
    <property type="entry name" value="HTHGNTR"/>
</dbReference>
<dbReference type="InterPro" id="IPR036390">
    <property type="entry name" value="WH_DNA-bd_sf"/>
</dbReference>
<dbReference type="Gene3D" id="3.90.1150.10">
    <property type="entry name" value="Aspartate Aminotransferase, domain 1"/>
    <property type="match status" value="1"/>
</dbReference>
<dbReference type="GO" id="GO:0003700">
    <property type="term" value="F:DNA-binding transcription factor activity"/>
    <property type="evidence" value="ECO:0007669"/>
    <property type="project" value="InterPro"/>
</dbReference>
<dbReference type="InterPro" id="IPR015424">
    <property type="entry name" value="PyrdxlP-dep_Trfase"/>
</dbReference>
<evidence type="ECO:0000256" key="5">
    <source>
        <dbReference type="ARBA" id="ARBA00023163"/>
    </source>
</evidence>
<dbReference type="PROSITE" id="PS50949">
    <property type="entry name" value="HTH_GNTR"/>
    <property type="match status" value="1"/>
</dbReference>
<dbReference type="EMBL" id="AOEX01000086">
    <property type="protein sequence ID" value="EME55777.1"/>
    <property type="molecule type" value="Genomic_DNA"/>
</dbReference>
<gene>
    <name evidence="7" type="ORF">G352_22686</name>
</gene>
<keyword evidence="5" id="KW-0804">Transcription</keyword>
<sequence>MLWWTTVVFGHTGETEGPRYRRIAADIERAVDTRTVAPGRRLPAERTLAAALCVSRGTVVRAFEELVERGVVERIHGSGTFVRPRPTLSPCEASAVETGEPEVSDSIDVSRPVPVDASHLPRIDWHVDPAEYGSGVHRHGLTRLRSALAHHLTCYLNLPTRPDQVIVTTGVAASLDSLLRVFSAGRRPVVVGAPMWPELCAVVAEHSAARIGVPADAAGIDPMVLRRILRRTTVPVVVLDATESGPSGRRTAASRLPRLAAAVEDRAVVAVEDLSALALEAASDPTREPTAAVSNRVTAIGDLGRLFWAGLGIGWIRAADPVRPLLVALAESGRPAVAAQIQAARILESLDAQWFAARRDHLARRVSHLRECLAQVLPSWTVEPSTCGDGVWVRLPVVDSSTFVHVAARLGVRVCAGRECSIDGSFREYLWMSAAAETDVLELAVDRLGAAWSAYTLRLAASV</sequence>
<keyword evidence="8" id="KW-1185">Reference proteome</keyword>
<dbReference type="InterPro" id="IPR051446">
    <property type="entry name" value="HTH_trans_reg/aminotransferase"/>
</dbReference>
<accession>M2YM40</accession>
<keyword evidence="4" id="KW-0238">DNA-binding</keyword>
<comment type="caution">
    <text evidence="7">The sequence shown here is derived from an EMBL/GenBank/DDBJ whole genome shotgun (WGS) entry which is preliminary data.</text>
</comment>
<dbReference type="InterPro" id="IPR000524">
    <property type="entry name" value="Tscrpt_reg_HTH_GntR"/>
</dbReference>
<feature type="domain" description="HTH gntR-type" evidence="6">
    <location>
        <begin position="17"/>
        <end position="85"/>
    </location>
</feature>
<evidence type="ECO:0000256" key="4">
    <source>
        <dbReference type="ARBA" id="ARBA00023125"/>
    </source>
</evidence>
<evidence type="ECO:0000256" key="3">
    <source>
        <dbReference type="ARBA" id="ARBA00023015"/>
    </source>
</evidence>
<dbReference type="InterPro" id="IPR004839">
    <property type="entry name" value="Aminotransferase_I/II_large"/>
</dbReference>
<dbReference type="PATRIC" id="fig|1278076.4.peg.4645"/>
<dbReference type="GO" id="GO:0030170">
    <property type="term" value="F:pyridoxal phosphate binding"/>
    <property type="evidence" value="ECO:0007669"/>
    <property type="project" value="InterPro"/>
</dbReference>
<dbReference type="InterPro" id="IPR036388">
    <property type="entry name" value="WH-like_DNA-bd_sf"/>
</dbReference>
<dbReference type="Pfam" id="PF00155">
    <property type="entry name" value="Aminotran_1_2"/>
    <property type="match status" value="1"/>
</dbReference>
<dbReference type="AlphaFoldDB" id="M2YM40"/>
<dbReference type="SMART" id="SM00345">
    <property type="entry name" value="HTH_GNTR"/>
    <property type="match status" value="1"/>
</dbReference>
<dbReference type="SUPFAM" id="SSF53383">
    <property type="entry name" value="PLP-dependent transferases"/>
    <property type="match status" value="1"/>
</dbReference>
<dbReference type="CDD" id="cd07377">
    <property type="entry name" value="WHTH_GntR"/>
    <property type="match status" value="1"/>
</dbReference>
<dbReference type="Gene3D" id="3.40.640.10">
    <property type="entry name" value="Type I PLP-dependent aspartate aminotransferase-like (Major domain)"/>
    <property type="match status" value="1"/>
</dbReference>
<name>M2YM40_9NOCA</name>
<proteinExistence type="inferred from homology"/>
<protein>
    <submittedName>
        <fullName evidence="7">Transcriptional regulator</fullName>
    </submittedName>
</protein>